<dbReference type="InterPro" id="IPR027417">
    <property type="entry name" value="P-loop_NTPase"/>
</dbReference>
<name>A0AAE1UBT0_9EUCA</name>
<dbReference type="InterPro" id="IPR041589">
    <property type="entry name" value="DNAH3_AAA_lid_1"/>
</dbReference>
<dbReference type="EMBL" id="JAWZYT010001322">
    <property type="protein sequence ID" value="KAK4313385.1"/>
    <property type="molecule type" value="Genomic_DNA"/>
</dbReference>
<feature type="coiled-coil region" evidence="14">
    <location>
        <begin position="3261"/>
        <end position="3327"/>
    </location>
</feature>
<keyword evidence="6" id="KW-0547">Nucleotide-binding</keyword>
<evidence type="ECO:0000256" key="14">
    <source>
        <dbReference type="SAM" id="Coils"/>
    </source>
</evidence>
<evidence type="ECO:0000256" key="5">
    <source>
        <dbReference type="ARBA" id="ARBA00022737"/>
    </source>
</evidence>
<dbReference type="Gene3D" id="3.10.490.20">
    <property type="match status" value="1"/>
</dbReference>
<dbReference type="InterPro" id="IPR056759">
    <property type="entry name" value="DYH2-5-8_CC"/>
</dbReference>
<feature type="region of interest" description="Disordered" evidence="15">
    <location>
        <begin position="2430"/>
        <end position="2526"/>
    </location>
</feature>
<dbReference type="InterPro" id="IPR013602">
    <property type="entry name" value="Dynein_heavy_linker"/>
</dbReference>
<dbReference type="GO" id="GO:0097729">
    <property type="term" value="C:9+2 motile cilium"/>
    <property type="evidence" value="ECO:0007669"/>
    <property type="project" value="UniProtKB-ARBA"/>
</dbReference>
<dbReference type="GO" id="GO:0005858">
    <property type="term" value="C:axonemal dynein complex"/>
    <property type="evidence" value="ECO:0007669"/>
    <property type="project" value="TreeGrafter"/>
</dbReference>
<dbReference type="InterPro" id="IPR043157">
    <property type="entry name" value="Dynein_AAA1S"/>
</dbReference>
<evidence type="ECO:0000256" key="1">
    <source>
        <dbReference type="ARBA" id="ARBA00004430"/>
    </source>
</evidence>
<dbReference type="Gene3D" id="1.10.8.710">
    <property type="match status" value="1"/>
</dbReference>
<dbReference type="SUPFAM" id="SSF52540">
    <property type="entry name" value="P-loop containing nucleoside triphosphate hydrolases"/>
    <property type="match status" value="4"/>
</dbReference>
<feature type="region of interest" description="Disordered" evidence="15">
    <location>
        <begin position="939"/>
        <end position="965"/>
    </location>
</feature>
<dbReference type="Gene3D" id="3.40.50.300">
    <property type="entry name" value="P-loop containing nucleotide triphosphate hydrolases"/>
    <property type="match status" value="5"/>
</dbReference>
<evidence type="ECO:0000256" key="13">
    <source>
        <dbReference type="ARBA" id="ARBA00023273"/>
    </source>
</evidence>
<dbReference type="Gene3D" id="1.20.920.30">
    <property type="match status" value="1"/>
</dbReference>
<dbReference type="Pfam" id="PF12781">
    <property type="entry name" value="AAA_9"/>
    <property type="match status" value="1"/>
</dbReference>
<dbReference type="InterPro" id="IPR024743">
    <property type="entry name" value="Dynein_HC_stalk"/>
</dbReference>
<evidence type="ECO:0000256" key="12">
    <source>
        <dbReference type="ARBA" id="ARBA00023212"/>
    </source>
</evidence>
<dbReference type="Pfam" id="PF12780">
    <property type="entry name" value="AAA_8"/>
    <property type="match status" value="1"/>
</dbReference>
<accession>A0AAE1UBT0</accession>
<comment type="similarity">
    <text evidence="2">Belongs to the dynein heavy chain family.</text>
</comment>
<keyword evidence="10" id="KW-0969">Cilium</keyword>
<reference evidence="17" key="1">
    <citation type="submission" date="2023-11" db="EMBL/GenBank/DDBJ databases">
        <title>Genome assemblies of two species of porcelain crab, Petrolisthes cinctipes and Petrolisthes manimaculis (Anomura: Porcellanidae).</title>
        <authorList>
            <person name="Angst P."/>
        </authorList>
    </citation>
    <scope>NUCLEOTIDE SEQUENCE</scope>
    <source>
        <strain evidence="17">PB745_02</strain>
        <tissue evidence="17">Gill</tissue>
    </source>
</reference>
<evidence type="ECO:0000259" key="16">
    <source>
        <dbReference type="SMART" id="SM00382"/>
    </source>
</evidence>
<gene>
    <name evidence="17" type="ORF">Pmani_015266</name>
</gene>
<dbReference type="Pfam" id="PF12775">
    <property type="entry name" value="AAA_7"/>
    <property type="match status" value="1"/>
</dbReference>
<dbReference type="InterPro" id="IPR042222">
    <property type="entry name" value="Dynein_2_N"/>
</dbReference>
<dbReference type="FunFam" id="1.20.140.100:FF:000003">
    <property type="entry name" value="Dynein, axonemal, heavy chain 5"/>
    <property type="match status" value="1"/>
</dbReference>
<dbReference type="Gene3D" id="1.20.58.1120">
    <property type="match status" value="1"/>
</dbReference>
<dbReference type="FunFam" id="3.40.50.300:FF:000044">
    <property type="entry name" value="Dynein heavy chain 5, axonemal"/>
    <property type="match status" value="1"/>
</dbReference>
<feature type="region of interest" description="Disordered" evidence="15">
    <location>
        <begin position="1"/>
        <end position="41"/>
    </location>
</feature>
<evidence type="ECO:0000256" key="3">
    <source>
        <dbReference type="ARBA" id="ARBA00022490"/>
    </source>
</evidence>
<keyword evidence="8" id="KW-0243">Dynein</keyword>
<dbReference type="Gene3D" id="6.10.140.1060">
    <property type="match status" value="1"/>
</dbReference>
<dbReference type="Pfam" id="PF12774">
    <property type="entry name" value="AAA_6"/>
    <property type="match status" value="1"/>
</dbReference>
<dbReference type="Proteomes" id="UP001292094">
    <property type="component" value="Unassembled WGS sequence"/>
</dbReference>
<dbReference type="Pfam" id="PF25007">
    <property type="entry name" value="DYH2-5-8_CC"/>
    <property type="match status" value="1"/>
</dbReference>
<dbReference type="GO" id="GO:0051959">
    <property type="term" value="F:dynein light intermediate chain binding"/>
    <property type="evidence" value="ECO:0007669"/>
    <property type="project" value="InterPro"/>
</dbReference>
<dbReference type="Pfam" id="PF08385">
    <property type="entry name" value="DHC_N1"/>
    <property type="match status" value="1"/>
</dbReference>
<feature type="compositionally biased region" description="Low complexity" evidence="15">
    <location>
        <begin position="2496"/>
        <end position="2509"/>
    </location>
</feature>
<dbReference type="InterPro" id="IPR041466">
    <property type="entry name" value="Dynein_AAA5_ext"/>
</dbReference>
<dbReference type="Gene3D" id="1.20.1270.280">
    <property type="match status" value="1"/>
</dbReference>
<evidence type="ECO:0000256" key="4">
    <source>
        <dbReference type="ARBA" id="ARBA00022701"/>
    </source>
</evidence>
<dbReference type="FunFam" id="1.20.1270.280:FF:000002">
    <property type="entry name" value="Dynein heavy chain 5, axonemal"/>
    <property type="match status" value="1"/>
</dbReference>
<dbReference type="InterPro" id="IPR026983">
    <property type="entry name" value="DHC"/>
</dbReference>
<dbReference type="FunFam" id="1.20.920.30:FF:000004">
    <property type="entry name" value="Dynein axonemal heavy chain 5"/>
    <property type="match status" value="1"/>
</dbReference>
<dbReference type="Pfam" id="PF17852">
    <property type="entry name" value="Dynein_AAA_lid"/>
    <property type="match status" value="1"/>
</dbReference>
<feature type="coiled-coil region" evidence="14">
    <location>
        <begin position="3809"/>
        <end position="3836"/>
    </location>
</feature>
<dbReference type="InterPro" id="IPR043160">
    <property type="entry name" value="Dynein_C_barrel"/>
</dbReference>
<dbReference type="FunFam" id="1.10.287.2620:FF:000003">
    <property type="entry name" value="Dynein, axonemal, heavy chain 5"/>
    <property type="match status" value="1"/>
</dbReference>
<dbReference type="Pfam" id="PF18198">
    <property type="entry name" value="AAA_lid_11"/>
    <property type="match status" value="1"/>
</dbReference>
<dbReference type="PANTHER" id="PTHR46532:SF4">
    <property type="entry name" value="AAA+ ATPASE DOMAIN-CONTAINING PROTEIN"/>
    <property type="match status" value="1"/>
</dbReference>
<dbReference type="GO" id="GO:0045505">
    <property type="term" value="F:dynein intermediate chain binding"/>
    <property type="evidence" value="ECO:0007669"/>
    <property type="project" value="InterPro"/>
</dbReference>
<dbReference type="InterPro" id="IPR042228">
    <property type="entry name" value="Dynein_linker_3"/>
</dbReference>
<keyword evidence="4" id="KW-0493">Microtubule</keyword>
<dbReference type="Gene3D" id="1.10.8.720">
    <property type="entry name" value="Region D6 of dynein motor"/>
    <property type="match status" value="1"/>
</dbReference>
<dbReference type="FunFam" id="3.40.50.300:FF:001221">
    <property type="entry name" value="Axonemal dynein heavy chain 8"/>
    <property type="match status" value="1"/>
</dbReference>
<keyword evidence="13" id="KW-0966">Cell projection</keyword>
<dbReference type="Gene3D" id="1.20.140.100">
    <property type="entry name" value="Dynein heavy chain, N-terminal domain 2"/>
    <property type="match status" value="1"/>
</dbReference>
<evidence type="ECO:0000256" key="7">
    <source>
        <dbReference type="ARBA" id="ARBA00022840"/>
    </source>
</evidence>
<evidence type="ECO:0000313" key="17">
    <source>
        <dbReference type="EMBL" id="KAK4313385.1"/>
    </source>
</evidence>
<evidence type="ECO:0000256" key="8">
    <source>
        <dbReference type="ARBA" id="ARBA00023017"/>
    </source>
</evidence>
<feature type="coiled-coil region" evidence="14">
    <location>
        <begin position="3510"/>
        <end position="3537"/>
    </location>
</feature>
<dbReference type="SMART" id="SM00382">
    <property type="entry name" value="AAA"/>
    <property type="match status" value="3"/>
</dbReference>
<dbReference type="InterPro" id="IPR024317">
    <property type="entry name" value="Dynein_heavy_chain_D4_dom"/>
</dbReference>
<dbReference type="Gene3D" id="1.20.920.20">
    <property type="match status" value="1"/>
</dbReference>
<comment type="subcellular location">
    <subcellularLocation>
        <location evidence="1">Cytoplasm</location>
        <location evidence="1">Cytoskeleton</location>
        <location evidence="1">Cilium axoneme</location>
    </subcellularLocation>
</comment>
<dbReference type="InterPro" id="IPR004273">
    <property type="entry name" value="Dynein_heavy_D6_P-loop"/>
</dbReference>
<dbReference type="Gene3D" id="1.10.472.130">
    <property type="match status" value="1"/>
</dbReference>
<dbReference type="PANTHER" id="PTHR46532">
    <property type="entry name" value="MALE FERTILITY FACTOR KL5"/>
    <property type="match status" value="1"/>
</dbReference>
<protein>
    <recommendedName>
        <fullName evidence="16">AAA+ ATPase domain-containing protein</fullName>
    </recommendedName>
</protein>
<feature type="compositionally biased region" description="Low complexity" evidence="15">
    <location>
        <begin position="1"/>
        <end position="28"/>
    </location>
</feature>
<dbReference type="FunFam" id="3.40.50.300:FF:000320">
    <property type="entry name" value="Dynein, axonemal, heavy chain 5"/>
    <property type="match status" value="1"/>
</dbReference>
<dbReference type="FunFam" id="3.20.180.20:FF:000001">
    <property type="entry name" value="Dynein axonemal heavy chain 5"/>
    <property type="match status" value="1"/>
</dbReference>
<evidence type="ECO:0000256" key="2">
    <source>
        <dbReference type="ARBA" id="ARBA00008887"/>
    </source>
</evidence>
<dbReference type="FunFam" id="1.20.58.1120:FF:000004">
    <property type="entry name" value="Dynein axonemal heavy chain 5"/>
    <property type="match status" value="1"/>
</dbReference>
<feature type="compositionally biased region" description="Polar residues" evidence="15">
    <location>
        <begin position="2459"/>
        <end position="2475"/>
    </location>
</feature>
<dbReference type="Pfam" id="PF03028">
    <property type="entry name" value="Dynein_heavy"/>
    <property type="match status" value="1"/>
</dbReference>
<dbReference type="InterPro" id="IPR042219">
    <property type="entry name" value="AAA_lid_11_sf"/>
</dbReference>
<dbReference type="FunFam" id="3.40.50.300:FF:000049">
    <property type="entry name" value="Dynein, axonemal, heavy chain 5"/>
    <property type="match status" value="1"/>
</dbReference>
<dbReference type="FunFam" id="1.20.920.20:FF:000004">
    <property type="entry name" value="Dynein axonemal heavy chain 5"/>
    <property type="match status" value="1"/>
</dbReference>
<feature type="domain" description="AAA+ ATPase" evidence="16">
    <location>
        <begin position="2200"/>
        <end position="2329"/>
    </location>
</feature>
<sequence length="4699" mass="540415">MPASPLLSEPSPGPSRRSSVVSGLSSELHPSRRNSAATEITDEAEGERDLCRGMRLFVGNPRTTPLTGVCVCMTRTNPQRTITEENVHREVNFTLLRSGEDPRMVLRSVERLLSCVYVPAVRANPSAMDSAPGTLTARDNLMAGLRSFASCLHVAECILEDRVVLETPVNMPVVKGLTEAQAVLTHADQVSVTEACVTSWIKQIESVLIEMEQLRQERDDAGPQDELEYWKRRMAKLKFLAEQMESQEVRGVILVLQLTRSKILKTWKEMDARVTQHLAEAKDNVRFVYTIEEYCHPLYLNDPPGMMPYIMMLFNTVRMIHSISKYYNTSDKLSALLIKITNQMIRACRVYISCQGTATIWSLPRKKVRTRIEHCLNLNTTYRLAYQKTKEKLEAMPGERPFSFSEQYVFGKFDAFCSRLNRITQLFDDIDKFTGFFEGRVECLLDILKTWQEMCNEISEKSYDYLDFRDHHFEEDLDVFAARVKELLRRIHTMVEKEHEEIWETPMALKMLSKFEKIAEVVPQLDVEGKYRRILVRFHQELEKVSRIYFRQCENPPQLRGFPPVAGKIQWARCLFLHLEEPMMLFKDHPVLLKMPEGKEAVKKYNRIGKMLVQYELAFYDAWRRQSLDDIQKSLRCTLVVRRPETEELYVNWDVRISTLLYEATKIQQLNLDVPYMVQMLLNRAPFLLKRRDIVKHLLNEHERVLGKVVKTLAPLMEPHTIRLKEALDPLLTSLTWSSIQAHTYFDQAFQVINSFEVLIDRVNDIFHHRMEGVLASMTGVRLYVLPDATPWTLDLLVHNTWLTCCQAAQELNCRSGVVEDAVLELLELVLAGVEGEQVGLEFLTLEELDDPNDFDESRSVSSEGGSTRMSVVGTTESAFINALELPKPLTPQEKAARKKKEMREKMESAARDLRRVYHRRVLDALIKSIRGALDSVRKYTSVTPSHNQGDESRRGRSQEGEKSRRVALVELSASLVSPGVQVTPSLTQVQEAINKVSKIILSTALGVSQWVRVRKEDSGDPEMRSKSWNEQRRGWKMRDDVMTVPTKTKNYYAHIHEHKDICKIMSQMANSFQSTKNEVNNTFNRWDQYHHLWQMDKEHAIREFISSEPSLQDYDRTLRSYVTLDKEIKNEPSYYRVGALAINTENLKQSLVMEAGLWVAKYGEALKTSHLKEMERLFAQLTELSRRLERPLKDLDDIKGTIDVLRKTRDLELDIDDAIDPIEESFGLLMKYQLGLSQEEAERVDNLRFTWQKVLAQAVEMQNLLSRVQPYFRNELIHNVAQFKKDCSKFVNDYRTSGPMVAGLDPHDASDRLILAQNRFDTLWRKHSSYCVGEELFRLPRSEFPELVQIRKELNLLQKLYKLYNDVTDRVTSYYEIPWADVNIEEINNELMEFQNRCRKLPKGLKEWPAFNTLKKKIDDFNDMCPLLELMSNKAMKTRHWQRIAEVISRPLEVESENFCLRNIMDTPLLQFKEDIEDICISAVKEKDIEAKLRTVTNEWANHDLTFSTFKNRGELLLRGDTTAEVISQLEDSLMVLGSLLSNRYNAPFRKQIQKWVTDLSNTNEILERWLFVQNLWVYLEAVFVGGDIAKQLPKEAKRFYVIDKNWQKIMARAHDNPNVVYCCVGDDMLKQLLPYLQNQLELCQKSLSGYLEKKRMMFPRFFFVSDPALLEILGQASDSHTIQAHLLSIFDNIKTVKFHEQDYDRITAISSSEGETVQLEKSVRAEGSVEVWLMKLLVMCQQSVHSIIRQAHHVIQDQDLNVLRFLEQFPAQVGILGLQMIWTRDSEMALTQARTDKRVMADMNNRFLDLLNLLINQTTRDLEPVQRTKYETLITIHIHQRDIFDFLCRNNVRSASDFDWLRQSRIYFREDLDRTNVTVTDVTFHYQNEFVGCTERLVITPLTDRCYITLAQALSMSMGGCPTGPAGTGKTETTKDMGKTLGKYVVVFNCSDQMDYRGLGRIFKGLAQSGSWGCFDEFNRIALPVLSVAAQQIAVVHTCKKERRKAFHFTDGEVIPMNPEFGIFLTMNLGYHGRQALPENLKIQFRNVAMMVPDRQIIIRVKLASCGFLENITLARKFYTLYKLCEEQLTKQVHYDFGLRNILSVLRTLGASKRANPKDSETTIVMRVVRDMNLSKLVDEDEPLFMSLIDDLFPNMSQEKGYYSNLTTAISDIVDELGLINHPPWVLKLVQLYETQRVRHGMMTLGPSGAGKTTCIHLLMKALSRLGQPHRELRMNPKAITSPQMFGRLDVATNDWTDGIFSTLWRKTLKAKKGEHIWLVLDGPVDAIWIENLNSVLDDNRTLTLANGDRIPMSPSCKVIFEPSNIDNASPATVSRNGMVYMSSSGLDWEPLLKAWLQTRPHHEKELLTKLFSTTFPALYTWTQHNLHPCLPVLQVNYITQCGAREYVYQYDVGALYQALALMEGQLPDGEESDDEEYQQRRRRRSSTWGATHRSRSQSPIITSNTVSPTDTPRSLVDEEEEEEDQISVATKVLEGLLPEEQPQLPLSRHDQYPDDEENQETQQAPIEDHVRRLFVFAMMWSLGALLELRDRAKLEKHLCTDYPHLDLPPCDHLPTDSIFDYRVDDNGMWQHWESRVPDFVYPDAGCPDYTSFLVPNVDNVRMDFLIHIIARQGKAVLLIGEPGSAKSVTINAFMKKYNPEDHLCRNFNFSSASTPLYFQKTIEGYIDKRMGSMFGPPAGKKMTVFIDDLNMPHINNWGDQPTNEIVRQTMEMGGFYNLEKPGDFTNIVDMQFLAAMGHPGGGHNDIPARLKRHFCIFNSTIPCEGSIDKIFGVIARGHFSSKRGFTAEVRAAVDRLVPLTRCLWAHTKNNLLPTPAKFHYVFNLRDLSRIWQGMLSAVFNVVSSVDTLLALWRHECSRVIADRFTSLKDVRWFEDTVVSLAEEELGLHVTKGITKKNYFVDFLRDAPEPTGDEGEDLDMEMPKVYETIPSFSALEERLQMFLAQYNEMVRGAGMDLVFFTDAMIHLMRISRIIRNPGGNALLVGVGGSGKQSLTRLASFIAGYQTFQIALTRSYNTANLLEDLKVLYRTCGIQGKGTTFIFTDQEVKEEAFLEYLNNVLSSGMVSNLFNRDEQSEIVSELIPVMKREHPRRPLTPENVMDFFLTRTRQNLHVVLCFSPVGEKFRNRAMKFPGLISGCTMDWFQPWPKEALVAVAQHFLKSYEISGTKDVKTSLVKGMGIIHDHVAQLCTDYFERYRRSAHVTPKSFLSFINIYKKIYNEKREEIGESAIRMTSGLDKLQEASVAVQRLKEELSVMEADLAVASQKAQKILEEVTLRAEEAKAIKEEVEKVRDKAQALVDDIAKDKSLAEEKLEAARPALEEAENALNTIKPAHIATIRKLGRPPHLVMRIMDCVLLLFQRHLQPVRPDANAPCTKPSWSDSLKVTSLVSDCIIINETYSTFHSAQMMASTTFLLSLQNFPKDTINDEVVELLEPYFELEDYDMDTAKRVCGDVAGLLSWTRAMAFFFGVNKEVLPLKANLALQEARLRLAMGDLNRAQAVLDEKQRELDIVRGQYHAALAKKQKLIDAANVCRRKMQAAATLINGLVGEKMRWTKQSKSFRQQLGRLVGDVLLTTAFLSYAGPFNQEYRTKMIKTWRSLFTSRNIPYTADLDVTRWLIDNATVSEWNLQGLPNDELSIQNGLIVSKASCYPLLIDPQGQGKIWIKNRESMNELQISSLNHKYFRTHLEDSLSLGRPLLIEDVEEDLDPVLDNLLERNFIKSGSILKVLVGDKECDVMPGFMLYITTKLPNPAYTPEISAKTAIIDFTVTVQGLEDQLLGLVIRTEKSELESERVALIEEVMENKRRMKELEDNLLFRLTSVKGSLVDDEDLIMVLQDTKMTAQDVSTKLHIASDTERKINGAREEYRPVATRGSILYFLITDMSVVSNMYQTSLRQFLVLFGLSMVRSDRSNTPKIRIGNIIRYLTSQVWRNACRGFYERHKFLFTLLLAMKIDLQCGLISHDEFMKFIKGGASLDLKAVQPKSFRWILDVTWLNLVELSKLPQFSNVLEQITENEKEWRTWFEKDKPEEEELPCGYSRSLDMFRQLLLIRSWCPDRTLSQARRYIRSALGETYADSVILDLETTWEESDNRTPLICFLSQGSDPSAQIEALAKAKEMEIRFLSLGQGQESHARRLLSEAMVTGRWLLLQNCHLGLEFCQEIFDSVTETSTVHKAFRLWLTTEVHNTFPIGLLQISIKFTNEPPQGIRASLKRTYSEVSQDLLDYSAVPQWPRLLYSTAFLHTVVQERRKYGALGWNVPYEFNQADFQASVQFIQNHLDDIDPKKGVSWVTICYMLGEIQYGGRVTEDFDKRLLLTFLHVWFNEHLLTSDFRFYLGYGLPMCKGQAQYIEFINQLPATDTPEVFGLHPNADITYQINTAKNILDTILSMQPKEGGQQGGETREAVVLNLAQDMLDKLPPDYIQHEIREALQRMGAILPMNIFLRQELDRMQKVLQLVHQSLHDLRLAIEGTIIMSTSLKDMLDAMYDARVPERWRKVSWESSTLGFWFTELLERDAQFRRWYTYGRPKAFWITGFFNPQGFLTAMRQEVTRQHKGWSLDCVILQNLVTRFNREDIHDSPPEGVYVYGLFLEGASWDRKQGRLMESRPKVLFEPMPVVYLYAVNTTSGKDPNLYECPMYRKPQRTDATYIGSIDLETTDYLPSHWTLRGVALLCDIK</sequence>
<evidence type="ECO:0000256" key="10">
    <source>
        <dbReference type="ARBA" id="ARBA00023069"/>
    </source>
</evidence>
<keyword evidence="18" id="KW-1185">Reference proteome</keyword>
<dbReference type="InterPro" id="IPR035699">
    <property type="entry name" value="AAA_6"/>
</dbReference>
<feature type="domain" description="AAA+ ATPase" evidence="16">
    <location>
        <begin position="2635"/>
        <end position="2783"/>
    </location>
</feature>
<dbReference type="Pfam" id="PF17857">
    <property type="entry name" value="AAA_lid_1"/>
    <property type="match status" value="1"/>
</dbReference>
<dbReference type="InterPro" id="IPR041658">
    <property type="entry name" value="AAA_lid_11"/>
</dbReference>
<dbReference type="FunFam" id="3.40.50.300:FF:002141">
    <property type="entry name" value="Dynein heavy chain"/>
    <property type="match status" value="1"/>
</dbReference>
<keyword evidence="9 14" id="KW-0175">Coiled coil</keyword>
<feature type="domain" description="AAA+ ATPase" evidence="16">
    <location>
        <begin position="1920"/>
        <end position="2065"/>
    </location>
</feature>
<evidence type="ECO:0000313" key="18">
    <source>
        <dbReference type="Proteomes" id="UP001292094"/>
    </source>
</evidence>
<dbReference type="CDD" id="cd06503">
    <property type="entry name" value="ATP-synt_Fo_b"/>
    <property type="match status" value="1"/>
</dbReference>
<dbReference type="InterPro" id="IPR013594">
    <property type="entry name" value="Dynein_heavy_tail"/>
</dbReference>
<dbReference type="InterPro" id="IPR035706">
    <property type="entry name" value="AAA_9"/>
</dbReference>
<dbReference type="Pfam" id="PF18199">
    <property type="entry name" value="Dynein_C"/>
    <property type="match status" value="1"/>
</dbReference>
<keyword evidence="5" id="KW-0677">Repeat</keyword>
<dbReference type="InterPro" id="IPR003593">
    <property type="entry name" value="AAA+_ATPase"/>
</dbReference>
<dbReference type="GO" id="GO:0007018">
    <property type="term" value="P:microtubule-based movement"/>
    <property type="evidence" value="ECO:0007669"/>
    <property type="project" value="InterPro"/>
</dbReference>
<dbReference type="FunFam" id="3.10.490.20:FF:000003">
    <property type="entry name" value="Dynein heavy chain 5, axonemal"/>
    <property type="match status" value="1"/>
</dbReference>
<dbReference type="Pfam" id="PF08393">
    <property type="entry name" value="DHC_N2"/>
    <property type="match status" value="1"/>
</dbReference>
<proteinExistence type="inferred from homology"/>
<dbReference type="GO" id="GO:0005524">
    <property type="term" value="F:ATP binding"/>
    <property type="evidence" value="ECO:0007669"/>
    <property type="project" value="UniProtKB-KW"/>
</dbReference>
<evidence type="ECO:0000256" key="15">
    <source>
        <dbReference type="SAM" id="MobiDB-lite"/>
    </source>
</evidence>
<feature type="compositionally biased region" description="Polar residues" evidence="15">
    <location>
        <begin position="939"/>
        <end position="948"/>
    </location>
</feature>
<evidence type="ECO:0000256" key="11">
    <source>
        <dbReference type="ARBA" id="ARBA00023175"/>
    </source>
</evidence>
<dbReference type="FunFam" id="1.10.8.720:FF:000004">
    <property type="entry name" value="Dynein heavy chain 5, axonemal"/>
    <property type="match status" value="1"/>
</dbReference>
<keyword evidence="11" id="KW-0505">Motor protein</keyword>
<keyword evidence="12" id="KW-0206">Cytoskeleton</keyword>
<evidence type="ECO:0000256" key="6">
    <source>
        <dbReference type="ARBA" id="ARBA00022741"/>
    </source>
</evidence>
<dbReference type="InterPro" id="IPR041228">
    <property type="entry name" value="Dynein_C"/>
</dbReference>
<dbReference type="Gene3D" id="1.10.287.2620">
    <property type="match status" value="1"/>
</dbReference>
<organism evidence="17 18">
    <name type="scientific">Petrolisthes manimaculis</name>
    <dbReference type="NCBI Taxonomy" id="1843537"/>
    <lineage>
        <taxon>Eukaryota</taxon>
        <taxon>Metazoa</taxon>
        <taxon>Ecdysozoa</taxon>
        <taxon>Arthropoda</taxon>
        <taxon>Crustacea</taxon>
        <taxon>Multicrustacea</taxon>
        <taxon>Malacostraca</taxon>
        <taxon>Eumalacostraca</taxon>
        <taxon>Eucarida</taxon>
        <taxon>Decapoda</taxon>
        <taxon>Pleocyemata</taxon>
        <taxon>Anomura</taxon>
        <taxon>Galatheoidea</taxon>
        <taxon>Porcellanidae</taxon>
        <taxon>Petrolisthes</taxon>
    </lineage>
</organism>
<dbReference type="FunFam" id="3.40.50.300:FF:000543">
    <property type="entry name" value="Dynein axonemal heavy chain 5"/>
    <property type="match status" value="1"/>
</dbReference>
<dbReference type="GO" id="GO:0008569">
    <property type="term" value="F:minus-end-directed microtubule motor activity"/>
    <property type="evidence" value="ECO:0007669"/>
    <property type="project" value="InterPro"/>
</dbReference>
<dbReference type="FunFam" id="1.10.8.1220:FF:000001">
    <property type="entry name" value="Dynein axonemal heavy chain 5"/>
    <property type="match status" value="1"/>
</dbReference>
<dbReference type="Pfam" id="PF12777">
    <property type="entry name" value="MT"/>
    <property type="match status" value="2"/>
</dbReference>
<dbReference type="Gene3D" id="1.10.8.1220">
    <property type="match status" value="1"/>
</dbReference>
<keyword evidence="3" id="KW-0963">Cytoplasm</keyword>
<feature type="coiled-coil region" evidence="14">
    <location>
        <begin position="893"/>
        <end position="920"/>
    </location>
</feature>
<dbReference type="Gene3D" id="3.20.180.20">
    <property type="entry name" value="Dynein heavy chain, N-terminal domain 2"/>
    <property type="match status" value="1"/>
</dbReference>
<dbReference type="GO" id="GO:0005874">
    <property type="term" value="C:microtubule"/>
    <property type="evidence" value="ECO:0007669"/>
    <property type="project" value="UniProtKB-KW"/>
</dbReference>
<dbReference type="FunFam" id="1.10.8.710:FF:000003">
    <property type="entry name" value="Dynein axonemal heavy chain 5"/>
    <property type="match status" value="1"/>
</dbReference>
<evidence type="ECO:0000256" key="9">
    <source>
        <dbReference type="ARBA" id="ARBA00023054"/>
    </source>
</evidence>
<comment type="caution">
    <text evidence="17">The sequence shown here is derived from an EMBL/GenBank/DDBJ whole genome shotgun (WGS) entry which is preliminary data.</text>
</comment>
<feature type="compositionally biased region" description="Basic and acidic residues" evidence="15">
    <location>
        <begin position="949"/>
        <end position="965"/>
    </location>
</feature>
<keyword evidence="7" id="KW-0067">ATP-binding</keyword>